<sequence>MLTHTVFASLFLLASAQLSKRSIFIEEVTDCSVLPSYNNDTKIAGPWTLKVDNCYNGTAIRGLCSIEGFESGSDITQERENRQNTTLEHGFVTTISDKDNIKTPFRCNGALNTIEAYVLSGPFPGALDWHTVGIEHHPSTGRLVWGKRSAEPVQAYRHFHRGIPVEGLFLGSNNETNWSLHSSGREVSITDMKPYWVMRLMIPETSIRENEFRALIHIDGS</sequence>
<dbReference type="EMBL" id="MDYP01000018">
    <property type="protein sequence ID" value="OQE06435.1"/>
    <property type="molecule type" value="Genomic_DNA"/>
</dbReference>
<proteinExistence type="predicted"/>
<name>A0A1V6RXE0_9EURO</name>
<evidence type="ECO:0000313" key="2">
    <source>
        <dbReference type="EMBL" id="OQE06435.1"/>
    </source>
</evidence>
<keyword evidence="3" id="KW-1185">Reference proteome</keyword>
<gene>
    <name evidence="2" type="ORF">PENVUL_c018G04129</name>
</gene>
<accession>A0A1V6RXE0</accession>
<keyword evidence="1" id="KW-0732">Signal</keyword>
<evidence type="ECO:0000313" key="3">
    <source>
        <dbReference type="Proteomes" id="UP000191518"/>
    </source>
</evidence>
<dbReference type="OrthoDB" id="3545468at2759"/>
<feature type="signal peptide" evidence="1">
    <location>
        <begin position="1"/>
        <end position="16"/>
    </location>
</feature>
<organism evidence="2 3">
    <name type="scientific">Penicillium vulpinum</name>
    <dbReference type="NCBI Taxonomy" id="29845"/>
    <lineage>
        <taxon>Eukaryota</taxon>
        <taxon>Fungi</taxon>
        <taxon>Dikarya</taxon>
        <taxon>Ascomycota</taxon>
        <taxon>Pezizomycotina</taxon>
        <taxon>Eurotiomycetes</taxon>
        <taxon>Eurotiomycetidae</taxon>
        <taxon>Eurotiales</taxon>
        <taxon>Aspergillaceae</taxon>
        <taxon>Penicillium</taxon>
    </lineage>
</organism>
<evidence type="ECO:0000256" key="1">
    <source>
        <dbReference type="SAM" id="SignalP"/>
    </source>
</evidence>
<evidence type="ECO:0008006" key="4">
    <source>
        <dbReference type="Google" id="ProtNLM"/>
    </source>
</evidence>
<dbReference type="Proteomes" id="UP000191518">
    <property type="component" value="Unassembled WGS sequence"/>
</dbReference>
<feature type="chain" id="PRO_5013365729" description="Cyanovirin-N domain-containing protein" evidence="1">
    <location>
        <begin position="17"/>
        <end position="221"/>
    </location>
</feature>
<dbReference type="AlphaFoldDB" id="A0A1V6RXE0"/>
<protein>
    <recommendedName>
        <fullName evidence="4">Cyanovirin-N domain-containing protein</fullName>
    </recommendedName>
</protein>
<comment type="caution">
    <text evidence="2">The sequence shown here is derived from an EMBL/GenBank/DDBJ whole genome shotgun (WGS) entry which is preliminary data.</text>
</comment>
<reference evidence="3" key="1">
    <citation type="journal article" date="2017" name="Nat. Microbiol.">
        <title>Global analysis of biosynthetic gene clusters reveals vast potential of secondary metabolite production in Penicillium species.</title>
        <authorList>
            <person name="Nielsen J.C."/>
            <person name="Grijseels S."/>
            <person name="Prigent S."/>
            <person name="Ji B."/>
            <person name="Dainat J."/>
            <person name="Nielsen K.F."/>
            <person name="Frisvad J.C."/>
            <person name="Workman M."/>
            <person name="Nielsen J."/>
        </authorList>
    </citation>
    <scope>NUCLEOTIDE SEQUENCE [LARGE SCALE GENOMIC DNA]</scope>
    <source>
        <strain evidence="3">IBT 29486</strain>
    </source>
</reference>